<dbReference type="SMART" id="SM00507">
    <property type="entry name" value="HNHc"/>
    <property type="match status" value="1"/>
</dbReference>
<protein>
    <recommendedName>
        <fullName evidence="2">HNH nuclease domain-containing protein</fullName>
    </recommendedName>
</protein>
<organism evidence="3 4">
    <name type="scientific">Kineosphaera limosa NBRC 100340</name>
    <dbReference type="NCBI Taxonomy" id="1184609"/>
    <lineage>
        <taxon>Bacteria</taxon>
        <taxon>Bacillati</taxon>
        <taxon>Actinomycetota</taxon>
        <taxon>Actinomycetes</taxon>
        <taxon>Micrococcales</taxon>
        <taxon>Dermatophilaceae</taxon>
        <taxon>Kineosphaera</taxon>
    </lineage>
</organism>
<dbReference type="Proteomes" id="UP000008366">
    <property type="component" value="Unassembled WGS sequence"/>
</dbReference>
<dbReference type="AlphaFoldDB" id="K6X970"/>
<feature type="domain" description="HNH nuclease" evidence="2">
    <location>
        <begin position="28"/>
        <end position="80"/>
    </location>
</feature>
<evidence type="ECO:0000313" key="3">
    <source>
        <dbReference type="EMBL" id="GAB95349.1"/>
    </source>
</evidence>
<feature type="non-terminal residue" evidence="3">
    <location>
        <position position="1"/>
    </location>
</feature>
<feature type="compositionally biased region" description="Polar residues" evidence="1">
    <location>
        <begin position="194"/>
        <end position="205"/>
    </location>
</feature>
<feature type="compositionally biased region" description="Low complexity" evidence="1">
    <location>
        <begin position="132"/>
        <end position="172"/>
    </location>
</feature>
<dbReference type="InterPro" id="IPR003615">
    <property type="entry name" value="HNH_nuc"/>
</dbReference>
<gene>
    <name evidence="3" type="ORF">KILIM_019_00010</name>
</gene>
<evidence type="ECO:0000313" key="4">
    <source>
        <dbReference type="Proteomes" id="UP000008366"/>
    </source>
</evidence>
<dbReference type="CDD" id="cd00085">
    <property type="entry name" value="HNHc"/>
    <property type="match status" value="1"/>
</dbReference>
<dbReference type="RefSeq" id="WP_006591881.1">
    <property type="nucleotide sequence ID" value="NZ_BAHD01000019.1"/>
</dbReference>
<name>K6X970_9MICO</name>
<proteinExistence type="predicted"/>
<sequence length="205" mass="21535">DAQIVPAVLGTRGELLDLGHAHRLAKPGLVTALELRDKTCTYPGCRIPAAWTDKHHLIHWANGGPTTEWNMACVCRHHHTVIHRHGHIGKVTPNGVEWTRADGTPIGNHPRHNDTSPTTTQWTTTAMTTATTAATPTTAAGTTTAATSTRAATVPATTTATAATTTAATTTTDGPSLLLGGEARTQAQPPELKTLNSARPTITTK</sequence>
<comment type="caution">
    <text evidence="3">The sequence shown here is derived from an EMBL/GenBank/DDBJ whole genome shotgun (WGS) entry which is preliminary data.</text>
</comment>
<dbReference type="STRING" id="1184609.KILIM_019_00010"/>
<keyword evidence="4" id="KW-1185">Reference proteome</keyword>
<dbReference type="EMBL" id="BAHD01000019">
    <property type="protein sequence ID" value="GAB95349.1"/>
    <property type="molecule type" value="Genomic_DNA"/>
</dbReference>
<evidence type="ECO:0000256" key="1">
    <source>
        <dbReference type="SAM" id="MobiDB-lite"/>
    </source>
</evidence>
<feature type="region of interest" description="Disordered" evidence="1">
    <location>
        <begin position="132"/>
        <end position="205"/>
    </location>
</feature>
<dbReference type="Gene3D" id="1.10.30.50">
    <property type="match status" value="1"/>
</dbReference>
<reference evidence="3 4" key="1">
    <citation type="submission" date="2012-08" db="EMBL/GenBank/DDBJ databases">
        <title>Whole genome shotgun sequence of Kineosphaera limosa NBRC 100340.</title>
        <authorList>
            <person name="Yoshida I."/>
            <person name="Isaki S."/>
            <person name="Hosoyama A."/>
            <person name="Tsuchikane K."/>
            <person name="Katsumata H."/>
            <person name="Ando Y."/>
            <person name="Ohji S."/>
            <person name="Hamada M."/>
            <person name="Tamura T."/>
            <person name="Yamazoe A."/>
            <person name="Yamazaki S."/>
            <person name="Fujita N."/>
        </authorList>
    </citation>
    <scope>NUCLEOTIDE SEQUENCE [LARGE SCALE GENOMIC DNA]</scope>
    <source>
        <strain evidence="3 4">NBRC 100340</strain>
    </source>
</reference>
<evidence type="ECO:0000259" key="2">
    <source>
        <dbReference type="SMART" id="SM00507"/>
    </source>
</evidence>
<accession>K6X970</accession>
<dbReference type="eggNOG" id="COG1403">
    <property type="taxonomic scope" value="Bacteria"/>
</dbReference>